<name>A2XNS8_ORYSI</name>
<dbReference type="GO" id="GO:0004523">
    <property type="term" value="F:RNA-DNA hybrid ribonuclease activity"/>
    <property type="evidence" value="ECO:0007669"/>
    <property type="project" value="InterPro"/>
</dbReference>
<gene>
    <name evidence="2" type="ORF">OsI_14225</name>
</gene>
<dbReference type="EMBL" id="CM000128">
    <property type="protein sequence ID" value="EAY92488.1"/>
    <property type="molecule type" value="Genomic_DNA"/>
</dbReference>
<feature type="domain" description="RNase H type-1" evidence="1">
    <location>
        <begin position="87"/>
        <end position="202"/>
    </location>
</feature>
<evidence type="ECO:0000313" key="2">
    <source>
        <dbReference type="EMBL" id="EAY92488.1"/>
    </source>
</evidence>
<organism evidence="2 3">
    <name type="scientific">Oryza sativa subsp. indica</name>
    <name type="common">Rice</name>
    <dbReference type="NCBI Taxonomy" id="39946"/>
    <lineage>
        <taxon>Eukaryota</taxon>
        <taxon>Viridiplantae</taxon>
        <taxon>Streptophyta</taxon>
        <taxon>Embryophyta</taxon>
        <taxon>Tracheophyta</taxon>
        <taxon>Spermatophyta</taxon>
        <taxon>Magnoliopsida</taxon>
        <taxon>Liliopsida</taxon>
        <taxon>Poales</taxon>
        <taxon>Poaceae</taxon>
        <taxon>BOP clade</taxon>
        <taxon>Oryzoideae</taxon>
        <taxon>Oryzeae</taxon>
        <taxon>Oryzinae</taxon>
        <taxon>Oryza</taxon>
        <taxon>Oryza sativa</taxon>
    </lineage>
</organism>
<dbReference type="PANTHER" id="PTHR47723:SF24">
    <property type="entry name" value="RNASE H TYPE-1 DOMAIN-CONTAINING PROTEIN"/>
    <property type="match status" value="1"/>
</dbReference>
<dbReference type="Gramene" id="BGIOSGA009491-TA">
    <property type="protein sequence ID" value="BGIOSGA009491-PA"/>
    <property type="gene ID" value="BGIOSGA009491"/>
</dbReference>
<protein>
    <recommendedName>
        <fullName evidence="1">RNase H type-1 domain-containing protein</fullName>
    </recommendedName>
</protein>
<dbReference type="STRING" id="39946.A2XNS8"/>
<dbReference type="Proteomes" id="UP000007015">
    <property type="component" value="Chromosome 3"/>
</dbReference>
<dbReference type="CDD" id="cd06222">
    <property type="entry name" value="RNase_H_like"/>
    <property type="match status" value="1"/>
</dbReference>
<dbReference type="InterPro" id="IPR012337">
    <property type="entry name" value="RNaseH-like_sf"/>
</dbReference>
<evidence type="ECO:0000313" key="3">
    <source>
        <dbReference type="Proteomes" id="UP000007015"/>
    </source>
</evidence>
<dbReference type="InterPro" id="IPR036397">
    <property type="entry name" value="RNaseH_sf"/>
</dbReference>
<dbReference type="InterPro" id="IPR002156">
    <property type="entry name" value="RNaseH_domain"/>
</dbReference>
<accession>A2XNS8</accession>
<dbReference type="PANTHER" id="PTHR47723">
    <property type="entry name" value="OS05G0353850 PROTEIN"/>
    <property type="match status" value="1"/>
</dbReference>
<dbReference type="HOGENOM" id="CLU_000680_14_1_1"/>
<dbReference type="InterPro" id="IPR044730">
    <property type="entry name" value="RNase_H-like_dom_plant"/>
</dbReference>
<dbReference type="SUPFAM" id="SSF53098">
    <property type="entry name" value="Ribonuclease H-like"/>
    <property type="match status" value="1"/>
</dbReference>
<reference evidence="2 3" key="1">
    <citation type="journal article" date="2005" name="PLoS Biol.">
        <title>The genomes of Oryza sativa: a history of duplications.</title>
        <authorList>
            <person name="Yu J."/>
            <person name="Wang J."/>
            <person name="Lin W."/>
            <person name="Li S."/>
            <person name="Li H."/>
            <person name="Zhou J."/>
            <person name="Ni P."/>
            <person name="Dong W."/>
            <person name="Hu S."/>
            <person name="Zeng C."/>
            <person name="Zhang J."/>
            <person name="Zhang Y."/>
            <person name="Li R."/>
            <person name="Xu Z."/>
            <person name="Li S."/>
            <person name="Li X."/>
            <person name="Zheng H."/>
            <person name="Cong L."/>
            <person name="Lin L."/>
            <person name="Yin J."/>
            <person name="Geng J."/>
            <person name="Li G."/>
            <person name="Shi J."/>
            <person name="Liu J."/>
            <person name="Lv H."/>
            <person name="Li J."/>
            <person name="Wang J."/>
            <person name="Deng Y."/>
            <person name="Ran L."/>
            <person name="Shi X."/>
            <person name="Wang X."/>
            <person name="Wu Q."/>
            <person name="Li C."/>
            <person name="Ren X."/>
            <person name="Wang J."/>
            <person name="Wang X."/>
            <person name="Li D."/>
            <person name="Liu D."/>
            <person name="Zhang X."/>
            <person name="Ji Z."/>
            <person name="Zhao W."/>
            <person name="Sun Y."/>
            <person name="Zhang Z."/>
            <person name="Bao J."/>
            <person name="Han Y."/>
            <person name="Dong L."/>
            <person name="Ji J."/>
            <person name="Chen P."/>
            <person name="Wu S."/>
            <person name="Liu J."/>
            <person name="Xiao Y."/>
            <person name="Bu D."/>
            <person name="Tan J."/>
            <person name="Yang L."/>
            <person name="Ye C."/>
            <person name="Zhang J."/>
            <person name="Xu J."/>
            <person name="Zhou Y."/>
            <person name="Yu Y."/>
            <person name="Zhang B."/>
            <person name="Zhuang S."/>
            <person name="Wei H."/>
            <person name="Liu B."/>
            <person name="Lei M."/>
            <person name="Yu H."/>
            <person name="Li Y."/>
            <person name="Xu H."/>
            <person name="Wei S."/>
            <person name="He X."/>
            <person name="Fang L."/>
            <person name="Zhang Z."/>
            <person name="Zhang Y."/>
            <person name="Huang X."/>
            <person name="Su Z."/>
            <person name="Tong W."/>
            <person name="Li J."/>
            <person name="Tong Z."/>
            <person name="Li S."/>
            <person name="Ye J."/>
            <person name="Wang L."/>
            <person name="Fang L."/>
            <person name="Lei T."/>
            <person name="Chen C."/>
            <person name="Chen H."/>
            <person name="Xu Z."/>
            <person name="Li H."/>
            <person name="Huang H."/>
            <person name="Zhang F."/>
            <person name="Xu H."/>
            <person name="Li N."/>
            <person name="Zhao C."/>
            <person name="Li S."/>
            <person name="Dong L."/>
            <person name="Huang Y."/>
            <person name="Li L."/>
            <person name="Xi Y."/>
            <person name="Qi Q."/>
            <person name="Li W."/>
            <person name="Zhang B."/>
            <person name="Hu W."/>
            <person name="Zhang Y."/>
            <person name="Tian X."/>
            <person name="Jiao Y."/>
            <person name="Liang X."/>
            <person name="Jin J."/>
            <person name="Gao L."/>
            <person name="Zheng W."/>
            <person name="Hao B."/>
            <person name="Liu S."/>
            <person name="Wang W."/>
            <person name="Yuan L."/>
            <person name="Cao M."/>
            <person name="McDermott J."/>
            <person name="Samudrala R."/>
            <person name="Wang J."/>
            <person name="Wong G.K."/>
            <person name="Yang H."/>
        </authorList>
    </citation>
    <scope>NUCLEOTIDE SEQUENCE [LARGE SCALE GENOMIC DNA]</scope>
    <source>
        <strain evidence="3">cv. 93-11</strain>
    </source>
</reference>
<keyword evidence="3" id="KW-1185">Reference proteome</keyword>
<dbReference type="Pfam" id="PF13456">
    <property type="entry name" value="RVT_3"/>
    <property type="match status" value="1"/>
</dbReference>
<dbReference type="GO" id="GO:0003676">
    <property type="term" value="F:nucleic acid binding"/>
    <property type="evidence" value="ECO:0007669"/>
    <property type="project" value="InterPro"/>
</dbReference>
<dbReference type="InterPro" id="IPR053151">
    <property type="entry name" value="RNase_H-like"/>
</dbReference>
<evidence type="ECO:0000259" key="1">
    <source>
        <dbReference type="Pfam" id="PF13456"/>
    </source>
</evidence>
<sequence>MGIFTVRSAYKLASKAELCSENSGEWRKKFMEEYLECPSPAESSCLRVEASTGLSGQYNQRNNAGTLSAPRTMPRYCSSPDKNLMTRKDGCGSIGIVVRNSTGQVLLTSWRFLRKCAAAEEAELLACSEGLKIVAEWLPMPVILESDCATVIARLQAKGEERSRWTFLLRETKAMMTFIQEVKLAHCNRDCNRVAHELAQFAKQSGHSAVWRDSAPSCIMQTLQQDCIPIT</sequence>
<dbReference type="Gene3D" id="3.30.420.10">
    <property type="entry name" value="Ribonuclease H-like superfamily/Ribonuclease H"/>
    <property type="match status" value="1"/>
</dbReference>
<dbReference type="AlphaFoldDB" id="A2XNS8"/>
<dbReference type="OMA" id="MEEYLEC"/>
<proteinExistence type="predicted"/>